<dbReference type="SMART" id="SM00278">
    <property type="entry name" value="HhH1"/>
    <property type="match status" value="2"/>
</dbReference>
<feature type="region of interest" description="Disordered" evidence="1">
    <location>
        <begin position="1"/>
        <end position="22"/>
    </location>
</feature>
<feature type="compositionally biased region" description="Gly residues" evidence="1">
    <location>
        <begin position="72"/>
        <end position="83"/>
    </location>
</feature>
<gene>
    <name evidence="4" type="ORF">AHIS1636_18310</name>
</gene>
<evidence type="ECO:0000313" key="4">
    <source>
        <dbReference type="EMBL" id="GLB67391.1"/>
    </source>
</evidence>
<dbReference type="Pfam" id="PF10531">
    <property type="entry name" value="SLBB"/>
    <property type="match status" value="1"/>
</dbReference>
<keyword evidence="2" id="KW-1133">Transmembrane helix</keyword>
<evidence type="ECO:0000313" key="5">
    <source>
        <dbReference type="Proteomes" id="UP001209654"/>
    </source>
</evidence>
<evidence type="ECO:0000256" key="1">
    <source>
        <dbReference type="SAM" id="MobiDB-lite"/>
    </source>
</evidence>
<dbReference type="InterPro" id="IPR003583">
    <property type="entry name" value="Hlx-hairpin-Hlx_DNA-bd_motif"/>
</dbReference>
<dbReference type="Gene3D" id="3.10.560.10">
    <property type="entry name" value="Outer membrane lipoprotein wza domain like"/>
    <property type="match status" value="1"/>
</dbReference>
<accession>A0ABQ5MTS3</accession>
<dbReference type="InterPro" id="IPR019554">
    <property type="entry name" value="Soluble_ligand-bd"/>
</dbReference>
<feature type="compositionally biased region" description="Low complexity" evidence="1">
    <location>
        <begin position="212"/>
        <end position="231"/>
    </location>
</feature>
<name>A0ABQ5MTS3_9MICC</name>
<organism evidence="4 5">
    <name type="scientific">Arthrobacter mangrovi</name>
    <dbReference type="NCBI Taxonomy" id="2966350"/>
    <lineage>
        <taxon>Bacteria</taxon>
        <taxon>Bacillati</taxon>
        <taxon>Actinomycetota</taxon>
        <taxon>Actinomycetes</taxon>
        <taxon>Micrococcales</taxon>
        <taxon>Micrococcaceae</taxon>
        <taxon>Arthrobacter</taxon>
    </lineage>
</organism>
<dbReference type="Gene3D" id="1.10.150.280">
    <property type="entry name" value="AF1531-like domain"/>
    <property type="match status" value="1"/>
</dbReference>
<feature type="transmembrane region" description="Helical" evidence="2">
    <location>
        <begin position="29"/>
        <end position="52"/>
    </location>
</feature>
<feature type="region of interest" description="Disordered" evidence="1">
    <location>
        <begin position="69"/>
        <end position="152"/>
    </location>
</feature>
<keyword evidence="5" id="KW-1185">Reference proteome</keyword>
<dbReference type="EMBL" id="BRVS01000007">
    <property type="protein sequence ID" value="GLB67391.1"/>
    <property type="molecule type" value="Genomic_DNA"/>
</dbReference>
<dbReference type="SUPFAM" id="SSF47781">
    <property type="entry name" value="RuvA domain 2-like"/>
    <property type="match status" value="1"/>
</dbReference>
<keyword evidence="2" id="KW-0812">Transmembrane</keyword>
<comment type="caution">
    <text evidence="4">The sequence shown here is derived from an EMBL/GenBank/DDBJ whole genome shotgun (WGS) entry which is preliminary data.</text>
</comment>
<reference evidence="4 5" key="1">
    <citation type="journal article" date="2023" name="Int. J. Syst. Evol. Microbiol.">
        <title>Arthrobacter mangrovi sp. nov., an actinobacterium isolated from the rhizosphere of a mangrove.</title>
        <authorList>
            <person name="Hamada M."/>
            <person name="Saitou S."/>
            <person name="Enomoto N."/>
            <person name="Nanri K."/>
            <person name="Hidaka K."/>
            <person name="Miura T."/>
            <person name="Tamura T."/>
        </authorList>
    </citation>
    <scope>NUCLEOTIDE SEQUENCE [LARGE SCALE GENOMIC DNA]</scope>
    <source>
        <strain evidence="4 5">NBRC 112813</strain>
    </source>
</reference>
<dbReference type="InterPro" id="IPR010994">
    <property type="entry name" value="RuvA_2-like"/>
</dbReference>
<dbReference type="Proteomes" id="UP001209654">
    <property type="component" value="Unassembled WGS sequence"/>
</dbReference>
<evidence type="ECO:0000256" key="2">
    <source>
        <dbReference type="SAM" id="Phobius"/>
    </source>
</evidence>
<dbReference type="Pfam" id="PF12836">
    <property type="entry name" value="HHH_3"/>
    <property type="match status" value="1"/>
</dbReference>
<keyword evidence="2" id="KW-0472">Membrane</keyword>
<feature type="domain" description="Helix-hairpin-helix DNA-binding motif class 1" evidence="3">
    <location>
        <begin position="257"/>
        <end position="276"/>
    </location>
</feature>
<feature type="region of interest" description="Disordered" evidence="1">
    <location>
        <begin position="212"/>
        <end position="248"/>
    </location>
</feature>
<feature type="compositionally biased region" description="Low complexity" evidence="1">
    <location>
        <begin position="125"/>
        <end position="151"/>
    </location>
</feature>
<dbReference type="PANTHER" id="PTHR21180">
    <property type="entry name" value="ENDONUCLEASE/EXONUCLEASE/PHOSPHATASE FAMILY DOMAIN-CONTAINING PROTEIN 1"/>
    <property type="match status" value="1"/>
</dbReference>
<proteinExistence type="predicted"/>
<feature type="domain" description="Helix-hairpin-helix DNA-binding motif class 1" evidence="3">
    <location>
        <begin position="287"/>
        <end position="306"/>
    </location>
</feature>
<dbReference type="PANTHER" id="PTHR21180:SF32">
    <property type="entry name" value="ENDONUCLEASE_EXONUCLEASE_PHOSPHATASE FAMILY DOMAIN-CONTAINING PROTEIN 1"/>
    <property type="match status" value="1"/>
</dbReference>
<dbReference type="InterPro" id="IPR051675">
    <property type="entry name" value="Endo/Exo/Phosphatase_dom_1"/>
</dbReference>
<evidence type="ECO:0000259" key="3">
    <source>
        <dbReference type="SMART" id="SM00278"/>
    </source>
</evidence>
<feature type="compositionally biased region" description="Gly residues" evidence="1">
    <location>
        <begin position="93"/>
        <end position="111"/>
    </location>
</feature>
<sequence>MGRHRWAAASTDSAAAGTPEPARRPRWRIALGAALVAAGLILGYGIVVVATADLHRAESDVLASVPVASGAAGEGGKGTGAPGDGEDDAAPPGDGGDAAAGEGGKGTGAPGDGEDDAAPPGDGGDAAAAPGGRGETAAPAGADPGPSAEAPGSGGLVVHVAGAVKKPGIVRLAATARVFEALDKAGGALPEADLAALNLAAMVSDGQQIFVPSPQHQPPGGAAAGAPPATSGGPGAAGGQAGSGNTGKVNLNTATVEELTGLPRVGPVLAQRIVDFREQHGAFTRPEDLDAVPGIGEVMLANLIELVTV</sequence>
<feature type="compositionally biased region" description="Gly residues" evidence="1">
    <location>
        <begin position="232"/>
        <end position="245"/>
    </location>
</feature>
<protein>
    <recommendedName>
        <fullName evidence="3">Helix-hairpin-helix DNA-binding motif class 1 domain-containing protein</fullName>
    </recommendedName>
</protein>
<dbReference type="RefSeq" id="WP_264795522.1">
    <property type="nucleotide sequence ID" value="NZ_BRVS01000007.1"/>
</dbReference>
<feature type="compositionally biased region" description="Low complexity" evidence="1">
    <location>
        <begin position="7"/>
        <end position="16"/>
    </location>
</feature>